<dbReference type="GeneID" id="8499806"/>
<feature type="region of interest" description="Disordered" evidence="1">
    <location>
        <begin position="92"/>
        <end position="119"/>
    </location>
</feature>
<evidence type="ECO:0000256" key="1">
    <source>
        <dbReference type="SAM" id="MobiDB-lite"/>
    </source>
</evidence>
<protein>
    <submittedName>
        <fullName evidence="2">Uncharacterized protein</fullName>
    </submittedName>
</protein>
<organism evidence="2 3">
    <name type="scientific">Clavispora lusitaniae (strain ATCC 42720)</name>
    <name type="common">Yeast</name>
    <name type="synonym">Candida lusitaniae</name>
    <dbReference type="NCBI Taxonomy" id="306902"/>
    <lineage>
        <taxon>Eukaryota</taxon>
        <taxon>Fungi</taxon>
        <taxon>Dikarya</taxon>
        <taxon>Ascomycota</taxon>
        <taxon>Saccharomycotina</taxon>
        <taxon>Pichiomycetes</taxon>
        <taxon>Metschnikowiaceae</taxon>
        <taxon>Clavispora</taxon>
    </lineage>
</organism>
<dbReference type="HOGENOM" id="CLU_1299577_0_0_1"/>
<accession>C4XWG1</accession>
<proteinExistence type="predicted"/>
<dbReference type="VEuPathDB" id="FungiDB:CLUG_00284"/>
<evidence type="ECO:0000313" key="3">
    <source>
        <dbReference type="Proteomes" id="UP000007703"/>
    </source>
</evidence>
<feature type="compositionally biased region" description="Basic and acidic residues" evidence="1">
    <location>
        <begin position="103"/>
        <end position="112"/>
    </location>
</feature>
<sequence length="212" mass="23710">MYPSNKVNSFKDSSSSSEWLRTGLNRRNGDANHRNTVLILSAHASVSPFYRKQIYPCTKRILHSMPPPNICCKTSLSVIKQTSNATSLLGSELSGDLGQNMQDNDRENESHSQKKHNQRINSQTLSLVCEQLQHVSRRTTGACGSCGQGHLVSVLRLLVSGISSLGGASQSTWGNCRRRLYVSYNFLSFCTRQTYHYCMGNRCSDRLSSTRR</sequence>
<dbReference type="EMBL" id="CH408076">
    <property type="protein sequence ID" value="EEQ36161.1"/>
    <property type="molecule type" value="Genomic_DNA"/>
</dbReference>
<dbReference type="KEGG" id="clu:CLUG_00284"/>
<dbReference type="Proteomes" id="UP000007703">
    <property type="component" value="Unassembled WGS sequence"/>
</dbReference>
<gene>
    <name evidence="2" type="ORF">CLUG_00284</name>
</gene>
<reference evidence="2 3" key="1">
    <citation type="journal article" date="2009" name="Nature">
        <title>Evolution of pathogenicity and sexual reproduction in eight Candida genomes.</title>
        <authorList>
            <person name="Butler G."/>
            <person name="Rasmussen M.D."/>
            <person name="Lin M.F."/>
            <person name="Santos M.A."/>
            <person name="Sakthikumar S."/>
            <person name="Munro C.A."/>
            <person name="Rheinbay E."/>
            <person name="Grabherr M."/>
            <person name="Forche A."/>
            <person name="Reedy J.L."/>
            <person name="Agrafioti I."/>
            <person name="Arnaud M.B."/>
            <person name="Bates S."/>
            <person name="Brown A.J."/>
            <person name="Brunke S."/>
            <person name="Costanzo M.C."/>
            <person name="Fitzpatrick D.A."/>
            <person name="de Groot P.W."/>
            <person name="Harris D."/>
            <person name="Hoyer L.L."/>
            <person name="Hube B."/>
            <person name="Klis F.M."/>
            <person name="Kodira C."/>
            <person name="Lennard N."/>
            <person name="Logue M.E."/>
            <person name="Martin R."/>
            <person name="Neiman A.M."/>
            <person name="Nikolaou E."/>
            <person name="Quail M.A."/>
            <person name="Quinn J."/>
            <person name="Santos M.C."/>
            <person name="Schmitzberger F.F."/>
            <person name="Sherlock G."/>
            <person name="Shah P."/>
            <person name="Silverstein K.A."/>
            <person name="Skrzypek M.S."/>
            <person name="Soll D."/>
            <person name="Staggs R."/>
            <person name="Stansfield I."/>
            <person name="Stumpf M.P."/>
            <person name="Sudbery P.E."/>
            <person name="Srikantha T."/>
            <person name="Zeng Q."/>
            <person name="Berman J."/>
            <person name="Berriman M."/>
            <person name="Heitman J."/>
            <person name="Gow N.A."/>
            <person name="Lorenz M.C."/>
            <person name="Birren B.W."/>
            <person name="Kellis M."/>
            <person name="Cuomo C.A."/>
        </authorList>
    </citation>
    <scope>NUCLEOTIDE SEQUENCE [LARGE SCALE GENOMIC DNA]</scope>
    <source>
        <strain evidence="2 3">ATCC 42720</strain>
    </source>
</reference>
<dbReference type="InParanoid" id="C4XWG1"/>
<name>C4XWG1_CLAL4</name>
<evidence type="ECO:0000313" key="2">
    <source>
        <dbReference type="EMBL" id="EEQ36161.1"/>
    </source>
</evidence>
<dbReference type="AlphaFoldDB" id="C4XWG1"/>